<dbReference type="Proteomes" id="UP000298030">
    <property type="component" value="Unassembled WGS sequence"/>
</dbReference>
<protein>
    <recommendedName>
        <fullName evidence="1">C2H2-type domain-containing protein</fullName>
    </recommendedName>
</protein>
<feature type="domain" description="C2H2-type" evidence="1">
    <location>
        <begin position="16"/>
        <end position="37"/>
    </location>
</feature>
<keyword evidence="3" id="KW-1185">Reference proteome</keyword>
<dbReference type="EMBL" id="QPFP01000408">
    <property type="protein sequence ID" value="TEB13887.1"/>
    <property type="molecule type" value="Genomic_DNA"/>
</dbReference>
<dbReference type="InterPro" id="IPR013087">
    <property type="entry name" value="Znf_C2H2_type"/>
</dbReference>
<dbReference type="OrthoDB" id="3199698at2759"/>
<name>A0A4Y7S017_COPMI</name>
<accession>A0A4Y7S017</accession>
<dbReference type="AlphaFoldDB" id="A0A4Y7S017"/>
<dbReference type="InterPro" id="IPR041078">
    <property type="entry name" value="Plavaka"/>
</dbReference>
<proteinExistence type="predicted"/>
<evidence type="ECO:0000313" key="2">
    <source>
        <dbReference type="EMBL" id="TEB13887.1"/>
    </source>
</evidence>
<evidence type="ECO:0000313" key="3">
    <source>
        <dbReference type="Proteomes" id="UP000298030"/>
    </source>
</evidence>
<reference evidence="2 3" key="1">
    <citation type="journal article" date="2019" name="Nat. Ecol. Evol.">
        <title>Megaphylogeny resolves global patterns of mushroom evolution.</title>
        <authorList>
            <person name="Varga T."/>
            <person name="Krizsan K."/>
            <person name="Foldi C."/>
            <person name="Dima B."/>
            <person name="Sanchez-Garcia M."/>
            <person name="Sanchez-Ramirez S."/>
            <person name="Szollosi G.J."/>
            <person name="Szarkandi J.G."/>
            <person name="Papp V."/>
            <person name="Albert L."/>
            <person name="Andreopoulos W."/>
            <person name="Angelini C."/>
            <person name="Antonin V."/>
            <person name="Barry K.W."/>
            <person name="Bougher N.L."/>
            <person name="Buchanan P."/>
            <person name="Buyck B."/>
            <person name="Bense V."/>
            <person name="Catcheside P."/>
            <person name="Chovatia M."/>
            <person name="Cooper J."/>
            <person name="Damon W."/>
            <person name="Desjardin D."/>
            <person name="Finy P."/>
            <person name="Geml J."/>
            <person name="Haridas S."/>
            <person name="Hughes K."/>
            <person name="Justo A."/>
            <person name="Karasinski D."/>
            <person name="Kautmanova I."/>
            <person name="Kiss B."/>
            <person name="Kocsube S."/>
            <person name="Kotiranta H."/>
            <person name="LaButti K.M."/>
            <person name="Lechner B.E."/>
            <person name="Liimatainen K."/>
            <person name="Lipzen A."/>
            <person name="Lukacs Z."/>
            <person name="Mihaltcheva S."/>
            <person name="Morgado L.N."/>
            <person name="Niskanen T."/>
            <person name="Noordeloos M.E."/>
            <person name="Ohm R.A."/>
            <person name="Ortiz-Santana B."/>
            <person name="Ovrebo C."/>
            <person name="Racz N."/>
            <person name="Riley R."/>
            <person name="Savchenko A."/>
            <person name="Shiryaev A."/>
            <person name="Soop K."/>
            <person name="Spirin V."/>
            <person name="Szebenyi C."/>
            <person name="Tomsovsky M."/>
            <person name="Tulloss R.E."/>
            <person name="Uehling J."/>
            <person name="Grigoriev I.V."/>
            <person name="Vagvolgyi C."/>
            <person name="Papp T."/>
            <person name="Martin F.M."/>
            <person name="Miettinen O."/>
            <person name="Hibbett D.S."/>
            <person name="Nagy L.G."/>
        </authorList>
    </citation>
    <scope>NUCLEOTIDE SEQUENCE [LARGE SCALE GENOMIC DNA]</scope>
    <source>
        <strain evidence="2 3">FP101781</strain>
    </source>
</reference>
<dbReference type="STRING" id="71717.A0A4Y7S017"/>
<comment type="caution">
    <text evidence="2">The sequence shown here is derived from an EMBL/GenBank/DDBJ whole genome shotgun (WGS) entry which is preliminary data.</text>
</comment>
<dbReference type="PROSITE" id="PS00028">
    <property type="entry name" value="ZINC_FINGER_C2H2_1"/>
    <property type="match status" value="1"/>
</dbReference>
<sequence>MPVGPNLSSQLRSFTCPHCSKLCRDKRGLTRHINTEHFSLSSDESDNESQAQKMSKDIHPFLNGIPVDDAGLPLPPQTKPPTWNELDPSNEWAPFDDRLGFEFAYHHYVEAQSSSKKIHKGLDFWMAAKIQALQKGDCDGVPWRSPKELYDTIDEIQQGHAPFTTVRLKYSGPLPPDPPKWMTQEYELCLRDTRQVLHQQLATPQFAKEFDPAPYRQFQADGKRVWSNLMSAEWAWRKADEISKENRAARGAMLVPVGGGLDKTTVSVATGHQEYHPFYITPGNISNVARRGHGNGVIPVAFLPIAKVNKRQRKRKEYQRFVRQMYHACIQLIFEPLRSGMMEPELVRCPDGYLRRAIYNIGPIIADYPEQVWLSAIVQGWCPKCDAPPDDLDKPHADRRTHELTDALIESKDAGILWDEYGIRSDVVPFTHSFPRADIHELMAPDLLHQVIKGTFKDHLVEWVMEYLWVEHGETKALEIIADIDRRISGVPIFPGLRRFEDGRDFAQWTGDDSKALMKVYLAAIVGYVPDEMVQCLSAFLELCYIFRRNAITVDALDQAKEHLSRFHELRQIFVDTGTRAHTSLPRQHALTHFITSIIDFGSPNGLCSSITESRHITAVKEPWRRSNRFNALSQMLVTINRLDKMNTLHRLLSLRGLLDGSVAYGMALSFEHESEEGEDWEINQNGDLAGYGYGDDAENGDADTEGDDEAAFRTVSEVGPVQGPRLASSVVLCATHERQYPRKLEELVVYLEEPSFKDAFLEYVFSTRYPEQDPPPNISEEMRFTGRIQVYHSAIARFYAPSDACGAGGMQRQTIRSNPNWRGHPRQDTIFVALGDEPGMRGLMVAQVLLFFSFTDPFNGKTHSCALVNWFERIGGNPDPVTGMWMVEREVIDGVRPLQVIHLGTVVRGAHLLPVFGDGRLPEWYDYTQALKSFRKYYVNPYIDHHAHELLAE</sequence>
<evidence type="ECO:0000259" key="1">
    <source>
        <dbReference type="PROSITE" id="PS00028"/>
    </source>
</evidence>
<gene>
    <name evidence="2" type="ORF">FA13DRAFT_1823429</name>
</gene>
<organism evidence="2 3">
    <name type="scientific">Coprinellus micaceus</name>
    <name type="common">Glistening ink-cap mushroom</name>
    <name type="synonym">Coprinus micaceus</name>
    <dbReference type="NCBI Taxonomy" id="71717"/>
    <lineage>
        <taxon>Eukaryota</taxon>
        <taxon>Fungi</taxon>
        <taxon>Dikarya</taxon>
        <taxon>Basidiomycota</taxon>
        <taxon>Agaricomycotina</taxon>
        <taxon>Agaricomycetes</taxon>
        <taxon>Agaricomycetidae</taxon>
        <taxon>Agaricales</taxon>
        <taxon>Agaricineae</taxon>
        <taxon>Psathyrellaceae</taxon>
        <taxon>Coprinellus</taxon>
    </lineage>
</organism>
<dbReference type="Pfam" id="PF18759">
    <property type="entry name" value="Plavaka"/>
    <property type="match status" value="1"/>
</dbReference>